<dbReference type="GO" id="GO:0005694">
    <property type="term" value="C:chromosome"/>
    <property type="evidence" value="ECO:0007669"/>
    <property type="project" value="InterPro"/>
</dbReference>
<dbReference type="InterPro" id="IPR000380">
    <property type="entry name" value="Topo_IA"/>
</dbReference>
<reference evidence="14 15" key="1">
    <citation type="journal article" date="2014" name="BMC Genomics">
        <title>Comparison of environmental and isolate Sulfobacillus genomes reveals diverse carbon, sulfur, nitrogen, and hydrogen metabolisms.</title>
        <authorList>
            <person name="Justice N.B."/>
            <person name="Norman A."/>
            <person name="Brown C.T."/>
            <person name="Singh A."/>
            <person name="Thomas B.C."/>
            <person name="Banfield J.F."/>
        </authorList>
    </citation>
    <scope>NUCLEOTIDE SEQUENCE [LARGE SCALE GENOMIC DNA]</scope>
    <source>
        <strain evidence="14">AMDSBA1</strain>
    </source>
</reference>
<comment type="function">
    <text evidence="10">Releases the supercoiling and torsional tension of DNA, which is introduced during the DNA replication and transcription, by transiently cleaving and rejoining one strand of the DNA duplex. Introduces a single-strand break via transesterification at a target site in duplex DNA. The scissile phosphodiester is attacked by the catalytic tyrosine of the enzyme, resulting in the formation of a DNA-(5'-phosphotyrosyl)-enzyme intermediate and the expulsion of a 3'-OH DNA strand. The free DNA strand then undergoes passage around the unbroken strand, thus removing DNA supercoils. Finally, in the religation step, the DNA 3'-OH attacks the covalent intermediate to expel the active-site tyrosine and restore the DNA phosphodiester backbone.</text>
</comment>
<keyword evidence="4" id="KW-0863">Zinc-finger</keyword>
<dbReference type="GO" id="GO:0003917">
    <property type="term" value="F:DNA topoisomerase type I (single strand cut, ATP-independent) activity"/>
    <property type="evidence" value="ECO:0007669"/>
    <property type="project" value="UniProtKB-UniRule"/>
</dbReference>
<evidence type="ECO:0000313" key="14">
    <source>
        <dbReference type="EMBL" id="PSR31481.1"/>
    </source>
</evidence>
<dbReference type="Gene3D" id="2.70.20.10">
    <property type="entry name" value="Topoisomerase I, domain 3"/>
    <property type="match status" value="1"/>
</dbReference>
<comment type="similarity">
    <text evidence="2 10">Belongs to the type IA topoisomerase family.</text>
</comment>
<feature type="region of interest" description="Disordered" evidence="11">
    <location>
        <begin position="428"/>
        <end position="449"/>
    </location>
</feature>
<keyword evidence="8 10" id="KW-0238">DNA-binding</keyword>
<gene>
    <name evidence="10" type="primary">topA</name>
    <name evidence="14" type="ORF">C7B43_01945</name>
</gene>
<dbReference type="SUPFAM" id="SSF56712">
    <property type="entry name" value="Prokaryotic type I DNA topoisomerase"/>
    <property type="match status" value="1"/>
</dbReference>
<dbReference type="AlphaFoldDB" id="A0A2T2XAD6"/>
<dbReference type="HAMAP" id="MF_00952">
    <property type="entry name" value="Topoisom_1_prok"/>
    <property type="match status" value="1"/>
</dbReference>
<evidence type="ECO:0000256" key="3">
    <source>
        <dbReference type="ARBA" id="ARBA00022723"/>
    </source>
</evidence>
<evidence type="ECO:0000256" key="4">
    <source>
        <dbReference type="ARBA" id="ARBA00022771"/>
    </source>
</evidence>
<dbReference type="InterPro" id="IPR013497">
    <property type="entry name" value="Topo_IA_cen"/>
</dbReference>
<dbReference type="Gene3D" id="1.10.460.10">
    <property type="entry name" value="Topoisomerase I, domain 2"/>
    <property type="match status" value="1"/>
</dbReference>
<dbReference type="InterPro" id="IPR013826">
    <property type="entry name" value="Topo_IA_cen_sub3"/>
</dbReference>
<dbReference type="PROSITE" id="PS00396">
    <property type="entry name" value="TOPO_IA_1"/>
    <property type="match status" value="1"/>
</dbReference>
<feature type="site" description="Interaction with DNA" evidence="10">
    <location>
        <position position="150"/>
    </location>
</feature>
<dbReference type="CDD" id="cd00186">
    <property type="entry name" value="TOP1Ac"/>
    <property type="match status" value="1"/>
</dbReference>
<organism evidence="14 15">
    <name type="scientific">Sulfobacillus benefaciens</name>
    <dbReference type="NCBI Taxonomy" id="453960"/>
    <lineage>
        <taxon>Bacteria</taxon>
        <taxon>Bacillati</taxon>
        <taxon>Bacillota</taxon>
        <taxon>Clostridia</taxon>
        <taxon>Eubacteriales</taxon>
        <taxon>Clostridiales Family XVII. Incertae Sedis</taxon>
        <taxon>Sulfobacillus</taxon>
    </lineage>
</organism>
<feature type="site" description="Interaction with DNA" evidence="10">
    <location>
        <position position="35"/>
    </location>
</feature>
<dbReference type="EC" id="5.6.2.1" evidence="10"/>
<dbReference type="Gene3D" id="3.40.50.140">
    <property type="match status" value="1"/>
</dbReference>
<sequence length="703" mass="79276">MARAKPLIIVESPAKAKTISRFLGARFQVKASMGHVRDLPKSQFGVDVARGFEPRYITIRGKGPLLKELKEAAKKSDRIYLATDPDREGEAISWHLAEALNIAPSDVRRIEFHEITKEAVSRAIKSARPINMALVNAQQARRVLDRVVGYQLSPLLWRKVRPGLSAGRVQSAALKLLVDREDEFQRFVPEQYFTVDMTVRTGEQEFVSHYIAPLGQKGRVSKEEAEQILAAVRPGLAAVVRDVKVREKRRFAAPPFTTSTLQQEASRKLGFSVKRTMSLAQQLYEGLEVPSEGTVGLITYIRTDSTRIAESARDDARQFVAERYGQDYLPGDDPKRRAKAKPGVQDAHEAIRPTRVARMPESLKGSLNRDQLRLYRLIWERFVASQMAPLIYDSTTIDLEVEGQDALFRATGSRVKFPGFTIVYKESFDDADPHGNDESESRPLPQVSPGLTVATQDVQSVEHFTEPPPRFTEASLVKTLEELGIGRPSTYAPIVETLIQRDYVHREQKRLVPTELGQVVVALLNQYFPEIVDTRFTADVETQLDQVAANDLPWQDILFGFYGRFAEELHQADEAIEKVELPQETTDEVCDKCGRPMVVKYGRFGKFLACSGYPDCDFTKPYVEKTGALCPKCGKDLVVRRSRKGRIFYGCQGYPDCDFVTWNRPSDKQCPRCGSSMAFKRRGNHESVMCLREGCGYEEEQAQ</sequence>
<dbReference type="CDD" id="cd03363">
    <property type="entry name" value="TOPRIM_TopoIA_TopoI"/>
    <property type="match status" value="1"/>
</dbReference>
<feature type="active site" description="O-(5'-phospho-DNA)-tyrosine intermediate" evidence="10">
    <location>
        <position position="300"/>
    </location>
</feature>
<dbReference type="InterPro" id="IPR006171">
    <property type="entry name" value="TOPRIM_dom"/>
</dbReference>
<dbReference type="InterPro" id="IPR034149">
    <property type="entry name" value="TOPRIM_TopoI"/>
</dbReference>
<evidence type="ECO:0000256" key="1">
    <source>
        <dbReference type="ARBA" id="ARBA00000213"/>
    </source>
</evidence>
<feature type="domain" description="Toprim" evidence="12">
    <location>
        <begin position="5"/>
        <end position="115"/>
    </location>
</feature>
<dbReference type="NCBIfam" id="TIGR01051">
    <property type="entry name" value="topA_bact"/>
    <property type="match status" value="1"/>
</dbReference>
<evidence type="ECO:0000256" key="11">
    <source>
        <dbReference type="SAM" id="MobiDB-lite"/>
    </source>
</evidence>
<dbReference type="SMART" id="SM00437">
    <property type="entry name" value="TOP1Ac"/>
    <property type="match status" value="1"/>
</dbReference>
<keyword evidence="5" id="KW-0862">Zinc</keyword>
<keyword evidence="9 10" id="KW-0413">Isomerase</keyword>
<dbReference type="InterPro" id="IPR023406">
    <property type="entry name" value="Topo_IA_AS"/>
</dbReference>
<dbReference type="InterPro" id="IPR003601">
    <property type="entry name" value="Topo_IA_2"/>
</dbReference>
<feature type="site" description="Interaction with DNA" evidence="10">
    <location>
        <position position="157"/>
    </location>
</feature>
<evidence type="ECO:0000256" key="10">
    <source>
        <dbReference type="HAMAP-Rule" id="MF_00952"/>
    </source>
</evidence>
<dbReference type="Proteomes" id="UP000242699">
    <property type="component" value="Unassembled WGS sequence"/>
</dbReference>
<dbReference type="InterPro" id="IPR013825">
    <property type="entry name" value="Topo_IA_cen_sub2"/>
</dbReference>
<dbReference type="SMART" id="SM00436">
    <property type="entry name" value="TOP1Bc"/>
    <property type="match status" value="1"/>
</dbReference>
<keyword evidence="3" id="KW-0479">Metal-binding</keyword>
<feature type="site" description="Interaction with DNA" evidence="10">
    <location>
        <position position="142"/>
    </location>
</feature>
<dbReference type="PANTHER" id="PTHR42785:SF1">
    <property type="entry name" value="DNA TOPOISOMERASE"/>
    <property type="match status" value="1"/>
</dbReference>
<accession>A0A2T2XAD6</accession>
<name>A0A2T2XAD6_9FIRM</name>
<evidence type="ECO:0000256" key="9">
    <source>
        <dbReference type="ARBA" id="ARBA00023235"/>
    </source>
</evidence>
<dbReference type="PROSITE" id="PS52039">
    <property type="entry name" value="TOPO_IA_2"/>
    <property type="match status" value="1"/>
</dbReference>
<dbReference type="InterPro" id="IPR028612">
    <property type="entry name" value="Topoisom_1_IA"/>
</dbReference>
<feature type="domain" description="Topo IA-type catalytic" evidence="13">
    <location>
        <begin position="131"/>
        <end position="569"/>
    </location>
</feature>
<comment type="subunit">
    <text evidence="10">Monomer.</text>
</comment>
<feature type="compositionally biased region" description="Basic and acidic residues" evidence="11">
    <location>
        <begin position="428"/>
        <end position="441"/>
    </location>
</feature>
<comment type="caution">
    <text evidence="14">The sequence shown here is derived from an EMBL/GenBank/DDBJ whole genome shotgun (WGS) entry which is preliminary data.</text>
</comment>
<evidence type="ECO:0000256" key="2">
    <source>
        <dbReference type="ARBA" id="ARBA00009446"/>
    </source>
</evidence>
<evidence type="ECO:0000256" key="7">
    <source>
        <dbReference type="ARBA" id="ARBA00023029"/>
    </source>
</evidence>
<dbReference type="SMART" id="SM00493">
    <property type="entry name" value="TOPRIM"/>
    <property type="match status" value="1"/>
</dbReference>
<evidence type="ECO:0000256" key="5">
    <source>
        <dbReference type="ARBA" id="ARBA00022833"/>
    </source>
</evidence>
<proteinExistence type="inferred from homology"/>
<protein>
    <recommendedName>
        <fullName evidence="10">DNA topoisomerase 1</fullName>
        <ecNumber evidence="10">5.6.2.1</ecNumber>
    </recommendedName>
    <alternativeName>
        <fullName evidence="10">DNA topoisomerase I</fullName>
    </alternativeName>
</protein>
<dbReference type="Gene3D" id="3.30.65.10">
    <property type="entry name" value="Bacterial Topoisomerase I, domain 1"/>
    <property type="match status" value="2"/>
</dbReference>
<dbReference type="InterPro" id="IPR023405">
    <property type="entry name" value="Topo_IA_core_domain"/>
</dbReference>
<dbReference type="GO" id="GO:0008270">
    <property type="term" value="F:zinc ion binding"/>
    <property type="evidence" value="ECO:0007669"/>
    <property type="project" value="UniProtKB-KW"/>
</dbReference>
<dbReference type="Pfam" id="PF01396">
    <property type="entry name" value="Zn_ribbon_Top1"/>
    <property type="match status" value="2"/>
</dbReference>
<dbReference type="InterPro" id="IPR005733">
    <property type="entry name" value="TopoI_bac-type"/>
</dbReference>
<dbReference type="PROSITE" id="PS50880">
    <property type="entry name" value="TOPRIM"/>
    <property type="match status" value="1"/>
</dbReference>
<dbReference type="InterPro" id="IPR013498">
    <property type="entry name" value="Topo_IA_Znf"/>
</dbReference>
<evidence type="ECO:0000259" key="12">
    <source>
        <dbReference type="PROSITE" id="PS50880"/>
    </source>
</evidence>
<dbReference type="GO" id="GO:0003677">
    <property type="term" value="F:DNA binding"/>
    <property type="evidence" value="ECO:0007669"/>
    <property type="project" value="UniProtKB-KW"/>
</dbReference>
<feature type="site" description="Interaction with DNA" evidence="10">
    <location>
        <position position="302"/>
    </location>
</feature>
<dbReference type="GO" id="GO:0006265">
    <property type="term" value="P:DNA topological change"/>
    <property type="evidence" value="ECO:0007669"/>
    <property type="project" value="UniProtKB-UniRule"/>
</dbReference>
<keyword evidence="6" id="KW-0460">Magnesium</keyword>
<feature type="region of interest" description="Interaction with DNA" evidence="10">
    <location>
        <begin position="165"/>
        <end position="170"/>
    </location>
</feature>
<evidence type="ECO:0000259" key="13">
    <source>
        <dbReference type="PROSITE" id="PS52039"/>
    </source>
</evidence>
<dbReference type="SUPFAM" id="SSF57783">
    <property type="entry name" value="Zinc beta-ribbon"/>
    <property type="match status" value="2"/>
</dbReference>
<dbReference type="Gene3D" id="1.10.290.10">
    <property type="entry name" value="Topoisomerase I, domain 4"/>
    <property type="match status" value="1"/>
</dbReference>
<feature type="site" description="Interaction with DNA" evidence="10">
    <location>
        <position position="145"/>
    </location>
</feature>
<feature type="site" description="Interaction with DNA" evidence="10">
    <location>
        <position position="141"/>
    </location>
</feature>
<keyword evidence="7 10" id="KW-0799">Topoisomerase</keyword>
<evidence type="ECO:0000256" key="8">
    <source>
        <dbReference type="ARBA" id="ARBA00023125"/>
    </source>
</evidence>
<dbReference type="Pfam" id="PF01751">
    <property type="entry name" value="Toprim"/>
    <property type="match status" value="1"/>
</dbReference>
<dbReference type="PRINTS" id="PR00417">
    <property type="entry name" value="PRTPISMRASEI"/>
</dbReference>
<feature type="site" description="Interaction with DNA" evidence="10">
    <location>
        <position position="501"/>
    </location>
</feature>
<evidence type="ECO:0000313" key="15">
    <source>
        <dbReference type="Proteomes" id="UP000242699"/>
    </source>
</evidence>
<comment type="catalytic activity">
    <reaction evidence="1 10">
        <text>ATP-independent breakage of single-stranded DNA, followed by passage and rejoining.</text>
        <dbReference type="EC" id="5.6.2.1"/>
    </reaction>
</comment>
<dbReference type="InterPro" id="IPR003602">
    <property type="entry name" value="Topo_IA_DNA-bd_dom"/>
</dbReference>
<dbReference type="EMBL" id="PXYT01000002">
    <property type="protein sequence ID" value="PSR31481.1"/>
    <property type="molecule type" value="Genomic_DNA"/>
</dbReference>
<evidence type="ECO:0000256" key="6">
    <source>
        <dbReference type="ARBA" id="ARBA00022842"/>
    </source>
</evidence>
<dbReference type="Pfam" id="PF01131">
    <property type="entry name" value="Topoisom_bac"/>
    <property type="match status" value="1"/>
</dbReference>
<dbReference type="InterPro" id="IPR013824">
    <property type="entry name" value="Topo_IA_cen_sub1"/>
</dbReference>
<dbReference type="PANTHER" id="PTHR42785">
    <property type="entry name" value="DNA TOPOISOMERASE, TYPE IA, CORE"/>
    <property type="match status" value="1"/>
</dbReference>